<dbReference type="SUPFAM" id="SSF52172">
    <property type="entry name" value="CheY-like"/>
    <property type="match status" value="1"/>
</dbReference>
<name>A0A841R7R1_9SPIO</name>
<dbReference type="Gene3D" id="3.40.50.2300">
    <property type="match status" value="1"/>
</dbReference>
<dbReference type="RefSeq" id="WP_184743661.1">
    <property type="nucleotide sequence ID" value="NZ_JACHGJ010000001.1"/>
</dbReference>
<keyword evidence="1 2" id="KW-0597">Phosphoprotein</keyword>
<dbReference type="Proteomes" id="UP000587760">
    <property type="component" value="Unassembled WGS sequence"/>
</dbReference>
<dbReference type="GO" id="GO:0000160">
    <property type="term" value="P:phosphorelay signal transduction system"/>
    <property type="evidence" value="ECO:0007669"/>
    <property type="project" value="InterPro"/>
</dbReference>
<feature type="domain" description="Response regulatory" evidence="3">
    <location>
        <begin position="2"/>
        <end position="129"/>
    </location>
</feature>
<dbReference type="EMBL" id="JACHGJ010000001">
    <property type="protein sequence ID" value="MBB6479009.1"/>
    <property type="molecule type" value="Genomic_DNA"/>
</dbReference>
<accession>A0A841R7R1</accession>
<reference evidence="4 5" key="1">
    <citation type="submission" date="2020-08" db="EMBL/GenBank/DDBJ databases">
        <title>Genomic Encyclopedia of Type Strains, Phase IV (KMG-IV): sequencing the most valuable type-strain genomes for metagenomic binning, comparative biology and taxonomic classification.</title>
        <authorList>
            <person name="Goeker M."/>
        </authorList>
    </citation>
    <scope>NUCLEOTIDE SEQUENCE [LARGE SCALE GENOMIC DNA]</scope>
    <source>
        <strain evidence="4 5">DSM 2461</strain>
    </source>
</reference>
<dbReference type="InterPro" id="IPR050956">
    <property type="entry name" value="2C_system_His_kinase"/>
</dbReference>
<comment type="caution">
    <text evidence="4">The sequence shown here is derived from an EMBL/GenBank/DDBJ whole genome shotgun (WGS) entry which is preliminary data.</text>
</comment>
<dbReference type="InterPro" id="IPR001789">
    <property type="entry name" value="Sig_transdc_resp-reg_receiver"/>
</dbReference>
<proteinExistence type="predicted"/>
<dbReference type="SMART" id="SM00448">
    <property type="entry name" value="REC"/>
    <property type="match status" value="1"/>
</dbReference>
<keyword evidence="5" id="KW-1185">Reference proteome</keyword>
<evidence type="ECO:0000313" key="5">
    <source>
        <dbReference type="Proteomes" id="UP000587760"/>
    </source>
</evidence>
<dbReference type="PROSITE" id="PS50110">
    <property type="entry name" value="RESPONSE_REGULATORY"/>
    <property type="match status" value="1"/>
</dbReference>
<dbReference type="AlphaFoldDB" id="A0A841R7R1"/>
<evidence type="ECO:0000256" key="2">
    <source>
        <dbReference type="PROSITE-ProRule" id="PRU00169"/>
    </source>
</evidence>
<feature type="modified residue" description="4-aspartylphosphate" evidence="2">
    <location>
        <position position="55"/>
    </location>
</feature>
<dbReference type="PANTHER" id="PTHR43719">
    <property type="entry name" value="TWO-COMPONENT HISTIDINE KINASE"/>
    <property type="match status" value="1"/>
</dbReference>
<gene>
    <name evidence="4" type="ORF">HNR50_000642</name>
</gene>
<evidence type="ECO:0000256" key="1">
    <source>
        <dbReference type="ARBA" id="ARBA00022553"/>
    </source>
</evidence>
<evidence type="ECO:0000313" key="4">
    <source>
        <dbReference type="EMBL" id="MBB6479009.1"/>
    </source>
</evidence>
<sequence length="133" mass="14913">MRILIVEDDFGSRVLMKKLLAGYGSCDVVVDGEEALSSFKMAWEEKAPYNLIMMDIMLPEMDGQEALQQIRAYEKEIGLSDVDRVKVIMTTALGDPKNVVTAYNKGEASSYIVKPVEIAQLKQEMSKLGFEEQ</sequence>
<dbReference type="InterPro" id="IPR011006">
    <property type="entry name" value="CheY-like_superfamily"/>
</dbReference>
<organism evidence="4 5">
    <name type="scientific">Spirochaeta isovalerica</name>
    <dbReference type="NCBI Taxonomy" id="150"/>
    <lineage>
        <taxon>Bacteria</taxon>
        <taxon>Pseudomonadati</taxon>
        <taxon>Spirochaetota</taxon>
        <taxon>Spirochaetia</taxon>
        <taxon>Spirochaetales</taxon>
        <taxon>Spirochaetaceae</taxon>
        <taxon>Spirochaeta</taxon>
    </lineage>
</organism>
<protein>
    <submittedName>
        <fullName evidence="4">Two-component system chemotaxis response regulator CheY</fullName>
    </submittedName>
</protein>
<dbReference type="Pfam" id="PF00072">
    <property type="entry name" value="Response_reg"/>
    <property type="match status" value="1"/>
</dbReference>
<dbReference type="CDD" id="cd17546">
    <property type="entry name" value="REC_hyHK_CKI1_RcsC-like"/>
    <property type="match status" value="1"/>
</dbReference>
<dbReference type="PANTHER" id="PTHR43719:SF28">
    <property type="entry name" value="PEROXIDE STRESS-ACTIVATED HISTIDINE KINASE MAK1-RELATED"/>
    <property type="match status" value="1"/>
</dbReference>
<evidence type="ECO:0000259" key="3">
    <source>
        <dbReference type="PROSITE" id="PS50110"/>
    </source>
</evidence>